<dbReference type="InterPro" id="IPR013123">
    <property type="entry name" value="SpoU_subst-bd"/>
</dbReference>
<protein>
    <submittedName>
        <fullName evidence="5">RNA methyltransferase, TrmH family</fullName>
    </submittedName>
</protein>
<dbReference type="GO" id="GO:0005737">
    <property type="term" value="C:cytoplasm"/>
    <property type="evidence" value="ECO:0007669"/>
    <property type="project" value="UniProtKB-ARBA"/>
</dbReference>
<dbReference type="Proteomes" id="UP000198897">
    <property type="component" value="Unassembled WGS sequence"/>
</dbReference>
<dbReference type="SUPFAM" id="SSF55315">
    <property type="entry name" value="L30e-like"/>
    <property type="match status" value="1"/>
</dbReference>
<dbReference type="GO" id="GO:0008173">
    <property type="term" value="F:RNA methyltransferase activity"/>
    <property type="evidence" value="ECO:0007669"/>
    <property type="project" value="InterPro"/>
</dbReference>
<keyword evidence="2 5" id="KW-0489">Methyltransferase</keyword>
<dbReference type="InterPro" id="IPR029064">
    <property type="entry name" value="Ribosomal_eL30-like_sf"/>
</dbReference>
<dbReference type="InterPro" id="IPR029028">
    <property type="entry name" value="Alpha/beta_knot_MTases"/>
</dbReference>
<evidence type="ECO:0000256" key="2">
    <source>
        <dbReference type="ARBA" id="ARBA00022603"/>
    </source>
</evidence>
<dbReference type="SUPFAM" id="SSF75217">
    <property type="entry name" value="alpha/beta knot"/>
    <property type="match status" value="1"/>
</dbReference>
<dbReference type="RefSeq" id="WP_089752313.1">
    <property type="nucleotide sequence ID" value="NZ_FOOG01000022.1"/>
</dbReference>
<evidence type="ECO:0000259" key="4">
    <source>
        <dbReference type="SMART" id="SM00967"/>
    </source>
</evidence>
<accession>A0A1I2NWH2</accession>
<dbReference type="SMART" id="SM00967">
    <property type="entry name" value="SpoU_sub_bind"/>
    <property type="match status" value="1"/>
</dbReference>
<dbReference type="Pfam" id="PF00588">
    <property type="entry name" value="SpoU_methylase"/>
    <property type="match status" value="1"/>
</dbReference>
<dbReference type="InterPro" id="IPR001537">
    <property type="entry name" value="SpoU_MeTrfase"/>
</dbReference>
<gene>
    <name evidence="5" type="ORF">SAMN05216353_12210</name>
</gene>
<keyword evidence="3 5" id="KW-0808">Transferase</keyword>
<evidence type="ECO:0000256" key="3">
    <source>
        <dbReference type="ARBA" id="ARBA00022679"/>
    </source>
</evidence>
<dbReference type="AlphaFoldDB" id="A0A1I2NWH2"/>
<dbReference type="InterPro" id="IPR053888">
    <property type="entry name" value="MRM3-like_sub_bind"/>
</dbReference>
<evidence type="ECO:0000313" key="5">
    <source>
        <dbReference type="EMBL" id="SFG08194.1"/>
    </source>
</evidence>
<proteinExistence type="inferred from homology"/>
<dbReference type="InterPro" id="IPR051259">
    <property type="entry name" value="rRNA_Methyltransferase"/>
</dbReference>
<dbReference type="PANTHER" id="PTHR43191:SF2">
    <property type="entry name" value="RRNA METHYLTRANSFERASE 3, MITOCHONDRIAL"/>
    <property type="match status" value="1"/>
</dbReference>
<dbReference type="Pfam" id="PF22435">
    <property type="entry name" value="MRM3-like_sub_bind"/>
    <property type="match status" value="1"/>
</dbReference>
<dbReference type="Gene3D" id="3.40.1280.10">
    <property type="match status" value="1"/>
</dbReference>
<dbReference type="GO" id="GO:0006396">
    <property type="term" value="P:RNA processing"/>
    <property type="evidence" value="ECO:0007669"/>
    <property type="project" value="InterPro"/>
</dbReference>
<dbReference type="GO" id="GO:0003723">
    <property type="term" value="F:RNA binding"/>
    <property type="evidence" value="ECO:0007669"/>
    <property type="project" value="InterPro"/>
</dbReference>
<comment type="similarity">
    <text evidence="1">Belongs to the class IV-like SAM-binding methyltransferase superfamily. RNA methyltransferase TrmH family.</text>
</comment>
<keyword evidence="6" id="KW-1185">Reference proteome</keyword>
<dbReference type="CDD" id="cd18095">
    <property type="entry name" value="SpoU-like_rRNA-MTase"/>
    <property type="match status" value="1"/>
</dbReference>
<name>A0A1I2NWH2_9BACI</name>
<dbReference type="Gene3D" id="3.30.1330.30">
    <property type="match status" value="1"/>
</dbReference>
<feature type="domain" description="RNA 2-O ribose methyltransferase substrate binding" evidence="4">
    <location>
        <begin position="29"/>
        <end position="95"/>
    </location>
</feature>
<organism evidence="5 6">
    <name type="scientific">Halobacillus alkaliphilus</name>
    <dbReference type="NCBI Taxonomy" id="396056"/>
    <lineage>
        <taxon>Bacteria</taxon>
        <taxon>Bacillati</taxon>
        <taxon>Bacillota</taxon>
        <taxon>Bacilli</taxon>
        <taxon>Bacillales</taxon>
        <taxon>Bacillaceae</taxon>
        <taxon>Halobacillus</taxon>
    </lineage>
</organism>
<dbReference type="OrthoDB" id="9794400at2"/>
<dbReference type="InterPro" id="IPR029026">
    <property type="entry name" value="tRNA_m1G_MTases_N"/>
</dbReference>
<evidence type="ECO:0000256" key="1">
    <source>
        <dbReference type="ARBA" id="ARBA00007228"/>
    </source>
</evidence>
<reference evidence="6" key="1">
    <citation type="submission" date="2016-10" db="EMBL/GenBank/DDBJ databases">
        <authorList>
            <person name="Varghese N."/>
            <person name="Submissions S."/>
        </authorList>
    </citation>
    <scope>NUCLEOTIDE SEQUENCE [LARGE SCALE GENOMIC DNA]</scope>
    <source>
        <strain evidence="6">FP5</strain>
    </source>
</reference>
<evidence type="ECO:0000313" key="6">
    <source>
        <dbReference type="Proteomes" id="UP000198897"/>
    </source>
</evidence>
<dbReference type="PANTHER" id="PTHR43191">
    <property type="entry name" value="RRNA METHYLTRANSFERASE 3"/>
    <property type="match status" value="1"/>
</dbReference>
<dbReference type="EMBL" id="FOOG01000022">
    <property type="protein sequence ID" value="SFG08194.1"/>
    <property type="molecule type" value="Genomic_DNA"/>
</dbReference>
<dbReference type="GO" id="GO:0032259">
    <property type="term" value="P:methylation"/>
    <property type="evidence" value="ECO:0007669"/>
    <property type="project" value="UniProtKB-KW"/>
</dbReference>
<sequence>MITSIQNSQVKEWKKLHKRKYRNREERFLIEGYHLVEEALKSDWPVIEFIISENASFSVPEHTKCTTVSRQVFSAISETETPQGIAAVVGLKEWEYSPAPLTLLVDAVQDPGNLGTLIRTADAAGFDHIVLGTGTVDPYNDKVIRATQGSIFHIPHFTGDLEEYIEKLKSSGASIWASTLQNSTPFQELQPQQKAALIVGNEGQGISQNHVDLADQLVYIPIYGEAESLNVSIAAAVLMYHMKG</sequence>